<reference evidence="1 2" key="1">
    <citation type="submission" date="2015-09" db="EMBL/GenBank/DDBJ databases">
        <title>Genome sequencing project for genomic taxonomy and phylogenomics of Bacillus-like bacteria.</title>
        <authorList>
            <person name="Liu B."/>
            <person name="Wang J."/>
            <person name="Zhu Y."/>
            <person name="Liu G."/>
            <person name="Chen Q."/>
            <person name="Chen Z."/>
            <person name="Lan J."/>
            <person name="Che J."/>
            <person name="Ge C."/>
            <person name="Shi H."/>
            <person name="Pan Z."/>
            <person name="Liu X."/>
        </authorList>
    </citation>
    <scope>NUCLEOTIDE SEQUENCE [LARGE SCALE GENOMIC DNA]</scope>
    <source>
        <strain evidence="1 2">FJAT-18043</strain>
    </source>
</reference>
<evidence type="ECO:0000313" key="1">
    <source>
        <dbReference type="EMBL" id="KQL18626.1"/>
    </source>
</evidence>
<organism evidence="1 2">
    <name type="scientific">Cytobacillus solani</name>
    <dbReference type="NCBI Taxonomy" id="1637975"/>
    <lineage>
        <taxon>Bacteria</taxon>
        <taxon>Bacillati</taxon>
        <taxon>Bacillota</taxon>
        <taxon>Bacilli</taxon>
        <taxon>Bacillales</taxon>
        <taxon>Bacillaceae</taxon>
        <taxon>Cytobacillus</taxon>
    </lineage>
</organism>
<proteinExistence type="predicted"/>
<evidence type="ECO:0000313" key="2">
    <source>
        <dbReference type="Proteomes" id="UP000050996"/>
    </source>
</evidence>
<sequence>MLQRTSVVNYLKVETLSFSSILEIGDATYTQGFSRAIAIQREAEAFFGYEADFKSYSTFTDPIPIPPITETISINTLQLNPIIKVQKIDVIGVSSSSILQIGNAKHISMESRVDHIRHLLSNHSDDK</sequence>
<dbReference type="PATRIC" id="fig|1637975.4.peg.1477"/>
<dbReference type="Proteomes" id="UP000050996">
    <property type="component" value="Unassembled WGS sequence"/>
</dbReference>
<keyword evidence="2" id="KW-1185">Reference proteome</keyword>
<dbReference type="STRING" id="1637975.AN957_08610"/>
<dbReference type="AlphaFoldDB" id="A0A0Q3VGC4"/>
<dbReference type="Pfam" id="PF10970">
    <property type="entry name" value="GerPE"/>
    <property type="match status" value="1"/>
</dbReference>
<gene>
    <name evidence="1" type="ORF">AN957_08610</name>
</gene>
<dbReference type="RefSeq" id="WP_053475201.1">
    <property type="nucleotide sequence ID" value="NZ_CP041305.1"/>
</dbReference>
<protein>
    <submittedName>
        <fullName evidence="1">Spore gernimation protein</fullName>
    </submittedName>
</protein>
<dbReference type="EMBL" id="LJIX01000006">
    <property type="protein sequence ID" value="KQL18626.1"/>
    <property type="molecule type" value="Genomic_DNA"/>
</dbReference>
<comment type="caution">
    <text evidence="1">The sequence shown here is derived from an EMBL/GenBank/DDBJ whole genome shotgun (WGS) entry which is preliminary data.</text>
</comment>
<accession>A0A0Q3VGC4</accession>
<name>A0A0Q3VGC4_9BACI</name>
<dbReference type="InterPro" id="IPR024496">
    <property type="entry name" value="Spore_germ_GerPE"/>
</dbReference>